<gene>
    <name evidence="2" type="ORF">GURASL_38250</name>
</gene>
<dbReference type="Proteomes" id="UP001317705">
    <property type="component" value="Chromosome"/>
</dbReference>
<reference evidence="2 3" key="1">
    <citation type="submission" date="2022-12" db="EMBL/GenBank/DDBJ databases">
        <title>Polyphasic characterization of Geotalea uranireducens NIT-SL11 newly isolated from a complex of sewage sludge and microbially reduced graphene oxide.</title>
        <authorList>
            <person name="Xie L."/>
            <person name="Yoshida N."/>
            <person name="Meng L."/>
        </authorList>
    </citation>
    <scope>NUCLEOTIDE SEQUENCE [LARGE SCALE GENOMIC DNA]</scope>
    <source>
        <strain evidence="2 3">NIT-SL11</strain>
    </source>
</reference>
<dbReference type="EMBL" id="AP027151">
    <property type="protein sequence ID" value="BDV44902.1"/>
    <property type="molecule type" value="Genomic_DNA"/>
</dbReference>
<keyword evidence="3" id="KW-1185">Reference proteome</keyword>
<keyword evidence="1" id="KW-0732">Signal</keyword>
<dbReference type="PANTHER" id="PTHR38075:SF1">
    <property type="entry name" value="DUF4139 DOMAIN-CONTAINING PROTEIN"/>
    <property type="match status" value="1"/>
</dbReference>
<sequence length="476" mass="52525">MKKRSLLAVPTLALLLAAPAVFAAPPSPVAPVVSSEADQTGLALTIYNDNLALVKDRRTVRLGTGNGELRFMDVASQIIPASVSVTSPTGGLQVLEQNYEYDLLSPQKLLDKYVGKEVKLYQKNPQTEREEVVSATLLSTNGGPVYRIGNEITFGHPGRVIFPRVPDDLIARPTLVWLLANSGSGPRELDASYLTGGIGWRADYVLTLNEGDDLADLAGWVTIDNRSGTTYRNATLKLVAGDINRVPEQQFRKEALVMRSAAAPVPQFREEGFFEYHLYTLQRPSTIKDNQTKQLSLLQAGGIPLQKEFVFKGDAFSYLNPAGEAAGNRKVGVFVEFANRAEEHLGLPLPKGIVRVYKRDKDGSLQFVGEDTIDHTPAKEKVRVKLGDAFDVVGERRQTDWKKIASDTYEAAFRIILRNHKQQDIAIRVVEPVPGDWTILSSTVPCRTGEGHTAEFTVPVPKDGEAILDYRVRLRY</sequence>
<evidence type="ECO:0000313" key="2">
    <source>
        <dbReference type="EMBL" id="BDV44902.1"/>
    </source>
</evidence>
<proteinExistence type="predicted"/>
<evidence type="ECO:0000256" key="1">
    <source>
        <dbReference type="SAM" id="SignalP"/>
    </source>
</evidence>
<dbReference type="PANTHER" id="PTHR38075">
    <property type="entry name" value="DUF4139 DOMAIN-CONTAINING PROTEIN"/>
    <property type="match status" value="1"/>
</dbReference>
<name>A0ABN6VZ78_9BACT</name>
<feature type="chain" id="PRO_5047124396" evidence="1">
    <location>
        <begin position="24"/>
        <end position="476"/>
    </location>
</feature>
<feature type="signal peptide" evidence="1">
    <location>
        <begin position="1"/>
        <end position="23"/>
    </location>
</feature>
<dbReference type="RefSeq" id="WP_282000990.1">
    <property type="nucleotide sequence ID" value="NZ_AP027151.1"/>
</dbReference>
<protein>
    <submittedName>
        <fullName evidence="2">DUF4139 domain-containing protein</fullName>
    </submittedName>
</protein>
<accession>A0ABN6VZ78</accession>
<organism evidence="2 3">
    <name type="scientific">Geotalea uraniireducens</name>
    <dbReference type="NCBI Taxonomy" id="351604"/>
    <lineage>
        <taxon>Bacteria</taxon>
        <taxon>Pseudomonadati</taxon>
        <taxon>Thermodesulfobacteriota</taxon>
        <taxon>Desulfuromonadia</taxon>
        <taxon>Geobacterales</taxon>
        <taxon>Geobacteraceae</taxon>
        <taxon>Geotalea</taxon>
    </lineage>
</organism>
<evidence type="ECO:0000313" key="3">
    <source>
        <dbReference type="Proteomes" id="UP001317705"/>
    </source>
</evidence>